<sequence length="64" mass="6953">MFAFSALLDIGSGVPAIMSKVDDSHKEMDHLYWEICALSEHGRDVSGSLVITSYLQGGAPVRRS</sequence>
<gene>
    <name evidence="1" type="ORF">FA13DRAFT_1726284</name>
</gene>
<dbReference type="Proteomes" id="UP000298030">
    <property type="component" value="Unassembled WGS sequence"/>
</dbReference>
<evidence type="ECO:0000313" key="2">
    <source>
        <dbReference type="Proteomes" id="UP000298030"/>
    </source>
</evidence>
<dbReference type="EMBL" id="QPFP01000004">
    <property type="protein sequence ID" value="TEB37190.1"/>
    <property type="molecule type" value="Genomic_DNA"/>
</dbReference>
<keyword evidence="2" id="KW-1185">Reference proteome</keyword>
<dbReference type="AlphaFoldDB" id="A0A4Y7TSP1"/>
<comment type="caution">
    <text evidence="1">The sequence shown here is derived from an EMBL/GenBank/DDBJ whole genome shotgun (WGS) entry which is preliminary data.</text>
</comment>
<evidence type="ECO:0000313" key="1">
    <source>
        <dbReference type="EMBL" id="TEB37190.1"/>
    </source>
</evidence>
<organism evidence="1 2">
    <name type="scientific">Coprinellus micaceus</name>
    <name type="common">Glistening ink-cap mushroom</name>
    <name type="synonym">Coprinus micaceus</name>
    <dbReference type="NCBI Taxonomy" id="71717"/>
    <lineage>
        <taxon>Eukaryota</taxon>
        <taxon>Fungi</taxon>
        <taxon>Dikarya</taxon>
        <taxon>Basidiomycota</taxon>
        <taxon>Agaricomycotina</taxon>
        <taxon>Agaricomycetes</taxon>
        <taxon>Agaricomycetidae</taxon>
        <taxon>Agaricales</taxon>
        <taxon>Agaricineae</taxon>
        <taxon>Psathyrellaceae</taxon>
        <taxon>Coprinellus</taxon>
    </lineage>
</organism>
<protein>
    <submittedName>
        <fullName evidence="1">Uncharacterized protein</fullName>
    </submittedName>
</protein>
<reference evidence="1 2" key="1">
    <citation type="journal article" date="2019" name="Nat. Ecol. Evol.">
        <title>Megaphylogeny resolves global patterns of mushroom evolution.</title>
        <authorList>
            <person name="Varga T."/>
            <person name="Krizsan K."/>
            <person name="Foldi C."/>
            <person name="Dima B."/>
            <person name="Sanchez-Garcia M."/>
            <person name="Sanchez-Ramirez S."/>
            <person name="Szollosi G.J."/>
            <person name="Szarkandi J.G."/>
            <person name="Papp V."/>
            <person name="Albert L."/>
            <person name="Andreopoulos W."/>
            <person name="Angelini C."/>
            <person name="Antonin V."/>
            <person name="Barry K.W."/>
            <person name="Bougher N.L."/>
            <person name="Buchanan P."/>
            <person name="Buyck B."/>
            <person name="Bense V."/>
            <person name="Catcheside P."/>
            <person name="Chovatia M."/>
            <person name="Cooper J."/>
            <person name="Damon W."/>
            <person name="Desjardin D."/>
            <person name="Finy P."/>
            <person name="Geml J."/>
            <person name="Haridas S."/>
            <person name="Hughes K."/>
            <person name="Justo A."/>
            <person name="Karasinski D."/>
            <person name="Kautmanova I."/>
            <person name="Kiss B."/>
            <person name="Kocsube S."/>
            <person name="Kotiranta H."/>
            <person name="LaButti K.M."/>
            <person name="Lechner B.E."/>
            <person name="Liimatainen K."/>
            <person name="Lipzen A."/>
            <person name="Lukacs Z."/>
            <person name="Mihaltcheva S."/>
            <person name="Morgado L.N."/>
            <person name="Niskanen T."/>
            <person name="Noordeloos M.E."/>
            <person name="Ohm R.A."/>
            <person name="Ortiz-Santana B."/>
            <person name="Ovrebo C."/>
            <person name="Racz N."/>
            <person name="Riley R."/>
            <person name="Savchenko A."/>
            <person name="Shiryaev A."/>
            <person name="Soop K."/>
            <person name="Spirin V."/>
            <person name="Szebenyi C."/>
            <person name="Tomsovsky M."/>
            <person name="Tulloss R.E."/>
            <person name="Uehling J."/>
            <person name="Grigoriev I.V."/>
            <person name="Vagvolgyi C."/>
            <person name="Papp T."/>
            <person name="Martin F.M."/>
            <person name="Miettinen O."/>
            <person name="Hibbett D.S."/>
            <person name="Nagy L.G."/>
        </authorList>
    </citation>
    <scope>NUCLEOTIDE SEQUENCE [LARGE SCALE GENOMIC DNA]</scope>
    <source>
        <strain evidence="1 2">FP101781</strain>
    </source>
</reference>
<proteinExistence type="predicted"/>
<name>A0A4Y7TSP1_COPMI</name>
<accession>A0A4Y7TSP1</accession>